<reference evidence="1 2" key="1">
    <citation type="submission" date="2024-10" db="EMBL/GenBank/DDBJ databases">
        <title>The Natural Products Discovery Center: Release of the First 8490 Sequenced Strains for Exploring Actinobacteria Biosynthetic Diversity.</title>
        <authorList>
            <person name="Kalkreuter E."/>
            <person name="Kautsar S.A."/>
            <person name="Yang D."/>
            <person name="Bader C.D."/>
            <person name="Teijaro C.N."/>
            <person name="Fluegel L."/>
            <person name="Davis C.M."/>
            <person name="Simpson J.R."/>
            <person name="Lauterbach L."/>
            <person name="Steele A.D."/>
            <person name="Gui C."/>
            <person name="Meng S."/>
            <person name="Li G."/>
            <person name="Viehrig K."/>
            <person name="Ye F."/>
            <person name="Su P."/>
            <person name="Kiefer A.F."/>
            <person name="Nichols A."/>
            <person name="Cepeda A.J."/>
            <person name="Yan W."/>
            <person name="Fan B."/>
            <person name="Jiang Y."/>
            <person name="Adhikari A."/>
            <person name="Zheng C.-J."/>
            <person name="Schuster L."/>
            <person name="Cowan T.M."/>
            <person name="Smanski M.J."/>
            <person name="Chevrette M.G."/>
            <person name="De Carvalho L.P.S."/>
            <person name="Shen B."/>
        </authorList>
    </citation>
    <scope>NUCLEOTIDE SEQUENCE [LARGE SCALE GENOMIC DNA]</scope>
    <source>
        <strain evidence="1 2">NPDC087220</strain>
    </source>
</reference>
<keyword evidence="2" id="KW-1185">Reference proteome</keyword>
<sequence>MAQAGLRSATDPSTLAIPVFIDTITLGPRFERSGLLGSGGSRSLWRLGHIFTSLLTLDPVSGKVFAFPGCSSEPIELHRDIESLVFALIELWKVEIGHDRGVDPEILASRFRDSVGSFDPTPLADEESQWNLSMEELEHGIW</sequence>
<proteinExistence type="predicted"/>
<evidence type="ECO:0000313" key="2">
    <source>
        <dbReference type="Proteomes" id="UP001617351"/>
    </source>
</evidence>
<evidence type="ECO:0000313" key="1">
    <source>
        <dbReference type="EMBL" id="MFJ2821984.1"/>
    </source>
</evidence>
<comment type="caution">
    <text evidence="1">The sequence shown here is derived from an EMBL/GenBank/DDBJ whole genome shotgun (WGS) entry which is preliminary data.</text>
</comment>
<accession>A0ABW8EFG2</accession>
<protein>
    <submittedName>
        <fullName evidence="1">SUKH-4 family immunity protein</fullName>
    </submittedName>
</protein>
<dbReference type="RefSeq" id="WP_402380293.1">
    <property type="nucleotide sequence ID" value="NZ_JBIUYY010000005.1"/>
</dbReference>
<name>A0ABW8EFG2_STRT5</name>
<gene>
    <name evidence="1" type="ORF">ACIO7M_12835</name>
</gene>
<dbReference type="EMBL" id="JBIUYY010000005">
    <property type="protein sequence ID" value="MFJ2821984.1"/>
    <property type="molecule type" value="Genomic_DNA"/>
</dbReference>
<dbReference type="Pfam" id="PF14435">
    <property type="entry name" value="SUKH-4"/>
    <property type="match status" value="1"/>
</dbReference>
<organism evidence="1 2">
    <name type="scientific">Streptomyces toxytricini</name>
    <name type="common">Actinomyces toxytricini</name>
    <dbReference type="NCBI Taxonomy" id="67369"/>
    <lineage>
        <taxon>Bacteria</taxon>
        <taxon>Bacillati</taxon>
        <taxon>Actinomycetota</taxon>
        <taxon>Actinomycetes</taxon>
        <taxon>Kitasatosporales</taxon>
        <taxon>Streptomycetaceae</taxon>
        <taxon>Streptomyces</taxon>
    </lineage>
</organism>
<dbReference type="InterPro" id="IPR025851">
    <property type="entry name" value="SUKH-4"/>
</dbReference>
<dbReference type="Proteomes" id="UP001617351">
    <property type="component" value="Unassembled WGS sequence"/>
</dbReference>